<evidence type="ECO:0000256" key="4">
    <source>
        <dbReference type="ARBA" id="ARBA00022723"/>
    </source>
</evidence>
<evidence type="ECO:0000256" key="3">
    <source>
        <dbReference type="ARBA" id="ARBA00022617"/>
    </source>
</evidence>
<comment type="similarity">
    <text evidence="2">Belongs to the cytochrome P450 family.</text>
</comment>
<dbReference type="GO" id="GO:0004497">
    <property type="term" value="F:monooxygenase activity"/>
    <property type="evidence" value="ECO:0007669"/>
    <property type="project" value="UniProtKB-KW"/>
</dbReference>
<dbReference type="CDD" id="cd11041">
    <property type="entry name" value="CYP503A1-like"/>
    <property type="match status" value="1"/>
</dbReference>
<dbReference type="InterPro" id="IPR001128">
    <property type="entry name" value="Cyt_P450"/>
</dbReference>
<gene>
    <name evidence="8" type="ORF">SI65_02630</name>
</gene>
<sequence>MAQIGLSVISMHSMADMLTQVLYDLCERDELVQALRDEVISVIQAEGLTVTALNKLRLMDSTLKESQRMKPSLVAVMQRIADEDVALSDGTIIPKDSQTIVASTAKTRDPSVYPDPDTFDPYRFLKLRQTAPDKETYAQATTPSPDHMGMGIGQACLSGTKYSALVVHKSEQAFGSYTIKQLPSDDVFVTRRLSGTTRLPLHTTVGAFTVSGSIDTVSLEATVAVDISGINLGLFYGKPSSEFRVDIELEIFKGSVEIELNAFDEIWLHIRPAGNSSKYAAEGSTTHLANLPSLSCAPWV</sequence>
<evidence type="ECO:0000313" key="9">
    <source>
        <dbReference type="Proteomes" id="UP000094569"/>
    </source>
</evidence>
<evidence type="ECO:0000256" key="1">
    <source>
        <dbReference type="ARBA" id="ARBA00001971"/>
    </source>
</evidence>
<dbReference type="PANTHER" id="PTHR46206:SF2">
    <property type="entry name" value="CYTOCHROME P450 MONOOXYGENASE AUSG-RELATED"/>
    <property type="match status" value="1"/>
</dbReference>
<keyword evidence="4" id="KW-0479">Metal-binding</keyword>
<dbReference type="GO" id="GO:0005506">
    <property type="term" value="F:iron ion binding"/>
    <property type="evidence" value="ECO:0007669"/>
    <property type="project" value="InterPro"/>
</dbReference>
<dbReference type="Pfam" id="PF00067">
    <property type="entry name" value="p450"/>
    <property type="match status" value="1"/>
</dbReference>
<evidence type="ECO:0000256" key="5">
    <source>
        <dbReference type="ARBA" id="ARBA00023002"/>
    </source>
</evidence>
<dbReference type="GO" id="GO:0016705">
    <property type="term" value="F:oxidoreductase activity, acting on paired donors, with incorporation or reduction of molecular oxygen"/>
    <property type="evidence" value="ECO:0007669"/>
    <property type="project" value="InterPro"/>
</dbReference>
<comment type="caution">
    <text evidence="8">The sequence shown here is derived from an EMBL/GenBank/DDBJ whole genome shotgun (WGS) entry which is preliminary data.</text>
</comment>
<dbReference type="EMBL" id="JXNT01000002">
    <property type="protein sequence ID" value="ODM21786.1"/>
    <property type="molecule type" value="Genomic_DNA"/>
</dbReference>
<dbReference type="SUPFAM" id="SSF48264">
    <property type="entry name" value="Cytochrome P450"/>
    <property type="match status" value="1"/>
</dbReference>
<evidence type="ECO:0000313" key="8">
    <source>
        <dbReference type="EMBL" id="ODM21786.1"/>
    </source>
</evidence>
<dbReference type="GO" id="GO:0019748">
    <property type="term" value="P:secondary metabolic process"/>
    <property type="evidence" value="ECO:0007669"/>
    <property type="project" value="UniProtKB-ARBA"/>
</dbReference>
<dbReference type="STRING" id="573508.A0A1E3BN48"/>
<keyword evidence="5" id="KW-0560">Oxidoreductase</keyword>
<organism evidence="8 9">
    <name type="scientific">Aspergillus cristatus</name>
    <name type="common">Chinese Fuzhuan brick tea-fermentation fungus</name>
    <name type="synonym">Eurotium cristatum</name>
    <dbReference type="NCBI Taxonomy" id="573508"/>
    <lineage>
        <taxon>Eukaryota</taxon>
        <taxon>Fungi</taxon>
        <taxon>Dikarya</taxon>
        <taxon>Ascomycota</taxon>
        <taxon>Pezizomycotina</taxon>
        <taxon>Eurotiomycetes</taxon>
        <taxon>Eurotiomycetidae</taxon>
        <taxon>Eurotiales</taxon>
        <taxon>Aspergillaceae</taxon>
        <taxon>Aspergillus</taxon>
        <taxon>Aspergillus subgen. Aspergillus</taxon>
    </lineage>
</organism>
<keyword evidence="7" id="KW-0503">Monooxygenase</keyword>
<keyword evidence="6" id="KW-0408">Iron</keyword>
<comment type="cofactor">
    <cofactor evidence="1">
        <name>heme</name>
        <dbReference type="ChEBI" id="CHEBI:30413"/>
    </cofactor>
</comment>
<proteinExistence type="inferred from homology"/>
<dbReference type="PRINTS" id="PR00465">
    <property type="entry name" value="EP450IV"/>
</dbReference>
<accession>A0A1E3BN48</accession>
<dbReference type="GO" id="GO:0020037">
    <property type="term" value="F:heme binding"/>
    <property type="evidence" value="ECO:0007669"/>
    <property type="project" value="InterPro"/>
</dbReference>
<keyword evidence="9" id="KW-1185">Reference proteome</keyword>
<dbReference type="OrthoDB" id="3832365at2759"/>
<dbReference type="Proteomes" id="UP000094569">
    <property type="component" value="Unassembled WGS sequence"/>
</dbReference>
<dbReference type="Gene3D" id="1.10.630.10">
    <property type="entry name" value="Cytochrome P450"/>
    <property type="match status" value="1"/>
</dbReference>
<keyword evidence="3" id="KW-0349">Heme</keyword>
<name>A0A1E3BN48_ASPCR</name>
<evidence type="ECO:0000256" key="2">
    <source>
        <dbReference type="ARBA" id="ARBA00010617"/>
    </source>
</evidence>
<dbReference type="VEuPathDB" id="FungiDB:SI65_02630"/>
<dbReference type="InterPro" id="IPR036396">
    <property type="entry name" value="Cyt_P450_sf"/>
</dbReference>
<evidence type="ECO:0000256" key="7">
    <source>
        <dbReference type="ARBA" id="ARBA00023033"/>
    </source>
</evidence>
<protein>
    <submittedName>
        <fullName evidence="8">Uncharacterized protein</fullName>
    </submittedName>
</protein>
<dbReference type="PANTHER" id="PTHR46206">
    <property type="entry name" value="CYTOCHROME P450"/>
    <property type="match status" value="1"/>
</dbReference>
<evidence type="ECO:0000256" key="6">
    <source>
        <dbReference type="ARBA" id="ARBA00023004"/>
    </source>
</evidence>
<dbReference type="AlphaFoldDB" id="A0A1E3BN48"/>
<dbReference type="InterPro" id="IPR002403">
    <property type="entry name" value="Cyt_P450_E_grp-IV"/>
</dbReference>
<reference evidence="8 9" key="1">
    <citation type="journal article" date="2016" name="BMC Genomics">
        <title>Comparative genomic and transcriptomic analyses of the Fuzhuan brick tea-fermentation fungus Aspergillus cristatus.</title>
        <authorList>
            <person name="Ge Y."/>
            <person name="Wang Y."/>
            <person name="Liu Y."/>
            <person name="Tan Y."/>
            <person name="Ren X."/>
            <person name="Zhang X."/>
            <person name="Hyde K.D."/>
            <person name="Liu Y."/>
            <person name="Liu Z."/>
        </authorList>
    </citation>
    <scope>NUCLEOTIDE SEQUENCE [LARGE SCALE GENOMIC DNA]</scope>
    <source>
        <strain evidence="8 9">GZAAS20.1005</strain>
    </source>
</reference>